<dbReference type="GO" id="GO:0016757">
    <property type="term" value="F:glycosyltransferase activity"/>
    <property type="evidence" value="ECO:0007669"/>
    <property type="project" value="UniProtKB-KW"/>
</dbReference>
<dbReference type="CAZy" id="GT2">
    <property type="family name" value="Glycosyltransferase Family 2"/>
</dbReference>
<comment type="similarity">
    <text evidence="2">Belongs to the glycosyltransferase 2 family.</text>
</comment>
<reference evidence="6 7" key="2">
    <citation type="journal article" date="2010" name="Stand. Genomic Sci.">
        <title>Complete genome sequence of Nakamurella multipartita type strain (Y-104).</title>
        <authorList>
            <person name="Tice H."/>
            <person name="Mayilraj S."/>
            <person name="Sims D."/>
            <person name="Lapidus A."/>
            <person name="Nolan M."/>
            <person name="Lucas S."/>
            <person name="Glavina Del Rio T."/>
            <person name="Copeland A."/>
            <person name="Cheng J.F."/>
            <person name="Meincke L."/>
            <person name="Bruce D."/>
            <person name="Goodwin L."/>
            <person name="Pitluck S."/>
            <person name="Ivanova N."/>
            <person name="Mavromatis K."/>
            <person name="Ovchinnikova G."/>
            <person name="Pati A."/>
            <person name="Chen A."/>
            <person name="Palaniappan K."/>
            <person name="Land M."/>
            <person name="Hauser L."/>
            <person name="Chang Y.J."/>
            <person name="Jeffries C.D."/>
            <person name="Detter J.C."/>
            <person name="Brettin T."/>
            <person name="Rohde M."/>
            <person name="Goker M."/>
            <person name="Bristow J."/>
            <person name="Eisen J.A."/>
            <person name="Markowitz V."/>
            <person name="Hugenholtz P."/>
            <person name="Kyrpides N.C."/>
            <person name="Klenk H.P."/>
            <person name="Chen F."/>
        </authorList>
    </citation>
    <scope>NUCLEOTIDE SEQUENCE [LARGE SCALE GENOMIC DNA]</scope>
    <source>
        <strain evidence="7">ATCC 700099 / DSM 44233 / CIP 104796 / JCM 9543 / NBRC 105858 / Y-104</strain>
    </source>
</reference>
<dbReference type="InParanoid" id="C8XIK9"/>
<dbReference type="PANTHER" id="PTHR43179">
    <property type="entry name" value="RHAMNOSYLTRANSFERASE WBBL"/>
    <property type="match status" value="1"/>
</dbReference>
<dbReference type="EMBL" id="CP001737">
    <property type="protein sequence ID" value="ACV80474.1"/>
    <property type="molecule type" value="Genomic_DNA"/>
</dbReference>
<evidence type="ECO:0000256" key="3">
    <source>
        <dbReference type="ARBA" id="ARBA00022676"/>
    </source>
</evidence>
<keyword evidence="7" id="KW-1185">Reference proteome</keyword>
<name>C8XIK9_NAKMY</name>
<feature type="domain" description="Glycosyltransferase 2-like" evidence="5">
    <location>
        <begin position="7"/>
        <end position="118"/>
    </location>
</feature>
<dbReference type="eggNOG" id="COG1216">
    <property type="taxonomic scope" value="Bacteria"/>
</dbReference>
<dbReference type="OrthoDB" id="9771846at2"/>
<gene>
    <name evidence="6" type="ordered locus">Namu_4185</name>
</gene>
<keyword evidence="3" id="KW-0328">Glycosyltransferase</keyword>
<dbReference type="SUPFAM" id="SSF53448">
    <property type="entry name" value="Nucleotide-diphospho-sugar transferases"/>
    <property type="match status" value="1"/>
</dbReference>
<dbReference type="InterPro" id="IPR001173">
    <property type="entry name" value="Glyco_trans_2-like"/>
</dbReference>
<dbReference type="HOGENOM" id="CLU_023845_4_0_11"/>
<dbReference type="RefSeq" id="WP_015749299.1">
    <property type="nucleotide sequence ID" value="NC_013235.1"/>
</dbReference>
<proteinExistence type="inferred from homology"/>
<dbReference type="STRING" id="479431.Namu_4185"/>
<dbReference type="Pfam" id="PF00535">
    <property type="entry name" value="Glycos_transf_2"/>
    <property type="match status" value="1"/>
</dbReference>
<evidence type="ECO:0000313" key="7">
    <source>
        <dbReference type="Proteomes" id="UP000002218"/>
    </source>
</evidence>
<evidence type="ECO:0000256" key="1">
    <source>
        <dbReference type="ARBA" id="ARBA00004776"/>
    </source>
</evidence>
<dbReference type="KEGG" id="nml:Namu_4185"/>
<keyword evidence="4 6" id="KW-0808">Transferase</keyword>
<evidence type="ECO:0000259" key="5">
    <source>
        <dbReference type="Pfam" id="PF00535"/>
    </source>
</evidence>
<sequence>MTSPVTTVVVITHRAAEFIADALRGLQAQTVAHHLVIIDNDSTDGTADVLADLAPPGSVHRMTENLGFAGGVAAAIPLVTTRFMALLNDDAVPDPDWLEQLLLAAEDDDRAAAWTCLMVLADDPAAVNNLGTELNDAWYGVDVAAGEPVASVPDRIGDVFGFCGGAALLRTDAVRAVGGFPAEFFLYYEDLDTSWRLRRAGWAIRSVPRSRVVHRHAATTDRRSELFHYYNERNRLLTLARCAPLRVAAGQAARFLLTTASLAAQRLAGRPVRDVPNFQLALRRRVVIDAARMAPRQLARRRPAIGG</sequence>
<evidence type="ECO:0000256" key="4">
    <source>
        <dbReference type="ARBA" id="ARBA00022679"/>
    </source>
</evidence>
<dbReference type="CDD" id="cd04186">
    <property type="entry name" value="GT_2_like_c"/>
    <property type="match status" value="1"/>
</dbReference>
<reference evidence="7" key="1">
    <citation type="submission" date="2009-09" db="EMBL/GenBank/DDBJ databases">
        <title>The complete genome of Nakamurella multipartita DSM 44233.</title>
        <authorList>
            <consortium name="US DOE Joint Genome Institute (JGI-PGF)"/>
            <person name="Lucas S."/>
            <person name="Copeland A."/>
            <person name="Lapidus A."/>
            <person name="Glavina del Rio T."/>
            <person name="Dalin E."/>
            <person name="Tice H."/>
            <person name="Bruce D."/>
            <person name="Goodwin L."/>
            <person name="Pitluck S."/>
            <person name="Kyrpides N."/>
            <person name="Mavromatis K."/>
            <person name="Ivanova N."/>
            <person name="Ovchinnikova G."/>
            <person name="Sims D."/>
            <person name="Meincke L."/>
            <person name="Brettin T."/>
            <person name="Detter J.C."/>
            <person name="Han C."/>
            <person name="Larimer F."/>
            <person name="Land M."/>
            <person name="Hauser L."/>
            <person name="Markowitz V."/>
            <person name="Cheng J.-F."/>
            <person name="Hugenholtz P."/>
            <person name="Woyke T."/>
            <person name="Wu D."/>
            <person name="Klenk H.-P."/>
            <person name="Eisen J.A."/>
        </authorList>
    </citation>
    <scope>NUCLEOTIDE SEQUENCE [LARGE SCALE GENOMIC DNA]</scope>
    <source>
        <strain evidence="7">ATCC 700099 / DSM 44233 / CIP 104796 / JCM 9543 / NBRC 105858 / Y-104</strain>
    </source>
</reference>
<dbReference type="InterPro" id="IPR029044">
    <property type="entry name" value="Nucleotide-diphossugar_trans"/>
</dbReference>
<evidence type="ECO:0000256" key="2">
    <source>
        <dbReference type="ARBA" id="ARBA00006739"/>
    </source>
</evidence>
<dbReference type="PANTHER" id="PTHR43179:SF12">
    <property type="entry name" value="GALACTOFURANOSYLTRANSFERASE GLFT2"/>
    <property type="match status" value="1"/>
</dbReference>
<accession>C8XIK9</accession>
<dbReference type="Gene3D" id="3.90.550.10">
    <property type="entry name" value="Spore Coat Polysaccharide Biosynthesis Protein SpsA, Chain A"/>
    <property type="match status" value="1"/>
</dbReference>
<protein>
    <submittedName>
        <fullName evidence="6">Glycosyl transferase family 2</fullName>
    </submittedName>
</protein>
<comment type="pathway">
    <text evidence="1">Cell wall biogenesis; cell wall polysaccharide biosynthesis.</text>
</comment>
<dbReference type="AlphaFoldDB" id="C8XIK9"/>
<organism evidence="6 7">
    <name type="scientific">Nakamurella multipartita (strain ATCC 700099 / DSM 44233 / CIP 104796 / JCM 9543 / NBRC 105858 / Y-104)</name>
    <name type="common">Microsphaera multipartita</name>
    <dbReference type="NCBI Taxonomy" id="479431"/>
    <lineage>
        <taxon>Bacteria</taxon>
        <taxon>Bacillati</taxon>
        <taxon>Actinomycetota</taxon>
        <taxon>Actinomycetes</taxon>
        <taxon>Nakamurellales</taxon>
        <taxon>Nakamurellaceae</taxon>
        <taxon>Nakamurella</taxon>
    </lineage>
</organism>
<evidence type="ECO:0000313" key="6">
    <source>
        <dbReference type="EMBL" id="ACV80474.1"/>
    </source>
</evidence>
<dbReference type="Proteomes" id="UP000002218">
    <property type="component" value="Chromosome"/>
</dbReference>